<feature type="domain" description="Teneurin-like YD-shell" evidence="5">
    <location>
        <begin position="696"/>
        <end position="844"/>
    </location>
</feature>
<dbReference type="InterPro" id="IPR006530">
    <property type="entry name" value="YD"/>
</dbReference>
<comment type="caution">
    <text evidence="6">The sequence shown here is derived from an EMBL/GenBank/DDBJ whole genome shotgun (WGS) entry which is preliminary data.</text>
</comment>
<reference evidence="6 7" key="1">
    <citation type="submission" date="2018-06" db="EMBL/GenBank/DDBJ databases">
        <authorList>
            <consortium name="Pathogen Informatics"/>
            <person name="Doyle S."/>
        </authorList>
    </citation>
    <scope>NUCLEOTIDE SEQUENCE [LARGE SCALE GENOMIC DNA]</scope>
    <source>
        <strain evidence="7">NCTC 9529</strain>
    </source>
</reference>
<organism evidence="6 7">
    <name type="scientific">Cronobacter universalis NCTC 9529</name>
    <dbReference type="NCBI Taxonomy" id="1074000"/>
    <lineage>
        <taxon>Bacteria</taxon>
        <taxon>Pseudomonadati</taxon>
        <taxon>Pseudomonadota</taxon>
        <taxon>Gammaproteobacteria</taxon>
        <taxon>Enterobacterales</taxon>
        <taxon>Enterobacteriaceae</taxon>
        <taxon>Cronobacter</taxon>
    </lineage>
</organism>
<dbReference type="InterPro" id="IPR022385">
    <property type="entry name" value="Rhs_assc_core"/>
</dbReference>
<evidence type="ECO:0000259" key="4">
    <source>
        <dbReference type="Pfam" id="PF20148"/>
    </source>
</evidence>
<comment type="similarity">
    <text evidence="1">Belongs to the RHS family.</text>
</comment>
<dbReference type="Pfam" id="PF05593">
    <property type="entry name" value="RHS_repeat"/>
    <property type="match status" value="1"/>
</dbReference>
<protein>
    <submittedName>
        <fullName evidence="6">Cell wall-associated polypeptide CWBP200</fullName>
    </submittedName>
</protein>
<name>A0ABY1W237_9ENTR</name>
<dbReference type="InterPro" id="IPR001826">
    <property type="entry name" value="RHS"/>
</dbReference>
<proteinExistence type="inferred from homology"/>
<dbReference type="InterPro" id="IPR050708">
    <property type="entry name" value="T6SS_VgrG/RHS"/>
</dbReference>
<evidence type="ECO:0000256" key="1">
    <source>
        <dbReference type="ARBA" id="ARBA00009455"/>
    </source>
</evidence>
<dbReference type="EMBL" id="UFYH01000001">
    <property type="protein sequence ID" value="STD07973.1"/>
    <property type="molecule type" value="Genomic_DNA"/>
</dbReference>
<feature type="domain" description="DUF6531" evidence="4">
    <location>
        <begin position="211"/>
        <end position="281"/>
    </location>
</feature>
<evidence type="ECO:0000259" key="3">
    <source>
        <dbReference type="Pfam" id="PF03527"/>
    </source>
</evidence>
<dbReference type="Pfam" id="PF03527">
    <property type="entry name" value="RHS"/>
    <property type="match status" value="1"/>
</dbReference>
<dbReference type="NCBIfam" id="TIGR03696">
    <property type="entry name" value="Rhs_assc_core"/>
    <property type="match status" value="1"/>
</dbReference>
<dbReference type="InterPro" id="IPR056823">
    <property type="entry name" value="TEN-like_YD-shell"/>
</dbReference>
<evidence type="ECO:0000313" key="7">
    <source>
        <dbReference type="Proteomes" id="UP000254849"/>
    </source>
</evidence>
<sequence>MHSGAHFDPQLGLDIHLYPWPLPTPHIGLVFDVFDYLPFIGTTVHVNGIRRASAGTGGIVIHIPTGGAWVPPLRMPGGPQLDDELFMGSKTVAVDGEPFSRIGMPVLSCNIVGMMPPFRPKRAAKPKLPSLTLPLTFNLALPNNVIVGGPPTVNLMALLMRAGLSGLGKGLKKLKATPQWRLFMRRFAKFRQKLFRNMEPGFLKCRVLRAEPVDIRDGSVHLEHRDFLLPGRLPLDWGRFYSSADIDQQGLCGFGWLTPADTTLEVLREEGVALLTQPEGVTLFAGLPAVPGREHAVFGLPDGSRLWYEEQGGERGWHVEQEGALIWRFAGRDGLLKVTAIADRNHNRWQFERDGGLLTRLCEYSADGATGREILVTCQHGRLQAMQLRIALGGEVTPLTRYEYDDTGQLCAEIDALSHPRRFHYRQRRMVSHVDRNGQGFHYAYDDAWRVVHAWGDGGVWDYHFEYHTLLNEVAVTDSLGHVSRITFDENGLPVSETDPLGGNTVFRYDDVGRTVEVTEPDGSQYRWEYDEQGRMTAEHLPGGGVVRTTFNDDGQPLCVTDESGAQWVSSYDAAGNLTEGRDPTGVCAHYVYDALGQLREADVPGRGLTRYDYDHYGFLALIQEAGAGETRLRHSPRGNPLDKRDASGGVTRYFWDRKDRLVAMQTSGGQEIRVEYNREDEPVRYTDEAGRETRFDYNATGMVTACRTPDGAQTGYEYDPEDRLLAVINQNGERWTLSRDALGRVETETDYWGQATRYQWDKGDRLISRLDPLGREVRYGYDAAGRVRERRTGDTLTARYHYDDGGRLTLCENPWRRLAWRYDRAGRVLCEDQDGFQLRYGYTARGLPDYRESDAGHRVGYAWNENDRLIRVQLNGDAPVELRYDETGRLASEQLSPAIRRAMQYDAQGRLTAQEVTLGDLPLFASGFAYDRAGNMTLRQDSQWGDDRYHYDPVGRLIAHTEPDNRLRKFVQDAAGNHLHTRIQAADDSPGGWFREGVHEGVRYVFDRAGELRQRRNLQTGEAKEDFLWDENRQLIAVRKGERQVRYGYDALGRRVFKETPEETRWFYWQGDALAGETVTRTAAPLAPLSLFDTGGRIKREQAQATLFHQMREYVYYPGTFRPLALLTQEGGVRESWHYHCDPNGAPVRLTSVEGEIVWSERAGAWGEKGPVYASRIDNPLRFQGQYFDPETGLHYNRYRYYDPVIAAYISQDPIGMLGGVNNYAYVLDPSGWIDPLGLKACSDTKKLLQHADEARKFINSQPHRNMTLRQLNSIQRSLNRAINAEKLGNMAEALKHLSIAITKESMYVGQRMDAEFKARVKADPGLSHLQVAGRSGPDVIRPSDGQWWDLTTRADWLRGTHQARAIKDSRYSGTGIGLFWD</sequence>
<keyword evidence="2" id="KW-0677">Repeat</keyword>
<evidence type="ECO:0000259" key="5">
    <source>
        <dbReference type="Pfam" id="PF25023"/>
    </source>
</evidence>
<keyword evidence="7" id="KW-1185">Reference proteome</keyword>
<dbReference type="PRINTS" id="PR00394">
    <property type="entry name" value="RHSPROTEIN"/>
</dbReference>
<dbReference type="NCBIfam" id="TIGR01643">
    <property type="entry name" value="YD_repeat_2x"/>
    <property type="match status" value="8"/>
</dbReference>
<gene>
    <name evidence="6" type="primary">wapA_3</name>
    <name evidence="6" type="ORF">NCTC9529_02046</name>
</gene>
<dbReference type="Pfam" id="PF25023">
    <property type="entry name" value="TEN_YD-shell"/>
    <property type="match status" value="2"/>
</dbReference>
<evidence type="ECO:0000313" key="6">
    <source>
        <dbReference type="EMBL" id="STD07973.1"/>
    </source>
</evidence>
<dbReference type="Proteomes" id="UP000254849">
    <property type="component" value="Unassembled WGS sequence"/>
</dbReference>
<dbReference type="Gene3D" id="2.180.10.10">
    <property type="entry name" value="RHS repeat-associated core"/>
    <property type="match status" value="2"/>
</dbReference>
<dbReference type="InterPro" id="IPR045351">
    <property type="entry name" value="DUF6531"/>
</dbReference>
<dbReference type="RefSeq" id="WP_236612728.1">
    <property type="nucleotide sequence ID" value="NZ_AJKW01000009.1"/>
</dbReference>
<dbReference type="Pfam" id="PF20148">
    <property type="entry name" value="DUF6531"/>
    <property type="match status" value="1"/>
</dbReference>
<accession>A0ABY1W237</accession>
<feature type="domain" description="Teneurin-like YD-shell" evidence="5">
    <location>
        <begin position="903"/>
        <end position="1069"/>
    </location>
</feature>
<dbReference type="InterPro" id="IPR031325">
    <property type="entry name" value="RHS_repeat"/>
</dbReference>
<dbReference type="PANTHER" id="PTHR32305">
    <property type="match status" value="1"/>
</dbReference>
<evidence type="ECO:0000256" key="2">
    <source>
        <dbReference type="ARBA" id="ARBA00022737"/>
    </source>
</evidence>
<feature type="domain" description="RHS protein conserved region" evidence="3">
    <location>
        <begin position="1139"/>
        <end position="1169"/>
    </location>
</feature>
<dbReference type="CDD" id="cd14740">
    <property type="entry name" value="PAAR_4"/>
    <property type="match status" value="1"/>
</dbReference>
<dbReference type="PANTHER" id="PTHR32305:SF15">
    <property type="entry name" value="PROTEIN RHSA-RELATED"/>
    <property type="match status" value="1"/>
</dbReference>